<reference evidence="1" key="1">
    <citation type="submission" date="2021-03" db="EMBL/GenBank/DDBJ databases">
        <authorList>
            <consortium name="DOE Joint Genome Institute"/>
            <person name="Ahrendt S."/>
            <person name="Looney B.P."/>
            <person name="Miyauchi S."/>
            <person name="Morin E."/>
            <person name="Drula E."/>
            <person name="Courty P.E."/>
            <person name="Chicoki N."/>
            <person name="Fauchery L."/>
            <person name="Kohler A."/>
            <person name="Kuo A."/>
            <person name="Labutti K."/>
            <person name="Pangilinan J."/>
            <person name="Lipzen A."/>
            <person name="Riley R."/>
            <person name="Andreopoulos W."/>
            <person name="He G."/>
            <person name="Johnson J."/>
            <person name="Barry K.W."/>
            <person name="Grigoriev I.V."/>
            <person name="Nagy L."/>
            <person name="Hibbett D."/>
            <person name="Henrissat B."/>
            <person name="Matheny P.B."/>
            <person name="Labbe J."/>
            <person name="Martin F."/>
        </authorList>
    </citation>
    <scope>NUCLEOTIDE SEQUENCE</scope>
    <source>
        <strain evidence="1">HHB10654</strain>
    </source>
</reference>
<keyword evidence="2" id="KW-1185">Reference proteome</keyword>
<evidence type="ECO:0000313" key="1">
    <source>
        <dbReference type="EMBL" id="KAI0055045.1"/>
    </source>
</evidence>
<dbReference type="Proteomes" id="UP000814140">
    <property type="component" value="Unassembled WGS sequence"/>
</dbReference>
<protein>
    <submittedName>
        <fullName evidence="1">Uncharacterized protein</fullName>
    </submittedName>
</protein>
<comment type="caution">
    <text evidence="1">The sequence shown here is derived from an EMBL/GenBank/DDBJ whole genome shotgun (WGS) entry which is preliminary data.</text>
</comment>
<sequence>MTDWDSAALGAVGRGVLPELRPSTAASSGKAQLRLTVVELTRPSVFLNTPKTRATSPAVVGILGRSLERNVLRLRGRHVADAVPASERHNIHRDDSLPAQKHDAHYWRQRYKVLKARTLSLQEENEDILVDNLRLEQLAEHARQKLRRAVRGHIAVIAALRANGIEASLIYRENKEELSGKGEGYKAPGDSGEDRSANDEDMSLEDGDDVRLGEEEEDMGLRQYVEGMDPGEE</sequence>
<proteinExistence type="predicted"/>
<organism evidence="1 2">
    <name type="scientific">Artomyces pyxidatus</name>
    <dbReference type="NCBI Taxonomy" id="48021"/>
    <lineage>
        <taxon>Eukaryota</taxon>
        <taxon>Fungi</taxon>
        <taxon>Dikarya</taxon>
        <taxon>Basidiomycota</taxon>
        <taxon>Agaricomycotina</taxon>
        <taxon>Agaricomycetes</taxon>
        <taxon>Russulales</taxon>
        <taxon>Auriscalpiaceae</taxon>
        <taxon>Artomyces</taxon>
    </lineage>
</organism>
<gene>
    <name evidence="1" type="ORF">BV25DRAFT_1922141</name>
</gene>
<dbReference type="EMBL" id="MU277316">
    <property type="protein sequence ID" value="KAI0055045.1"/>
    <property type="molecule type" value="Genomic_DNA"/>
</dbReference>
<name>A0ACB8SG81_9AGAM</name>
<accession>A0ACB8SG81</accession>
<reference evidence="1" key="2">
    <citation type="journal article" date="2022" name="New Phytol.">
        <title>Evolutionary transition to the ectomycorrhizal habit in the genomes of a hyperdiverse lineage of mushroom-forming fungi.</title>
        <authorList>
            <person name="Looney B."/>
            <person name="Miyauchi S."/>
            <person name="Morin E."/>
            <person name="Drula E."/>
            <person name="Courty P.E."/>
            <person name="Kohler A."/>
            <person name="Kuo A."/>
            <person name="LaButti K."/>
            <person name="Pangilinan J."/>
            <person name="Lipzen A."/>
            <person name="Riley R."/>
            <person name="Andreopoulos W."/>
            <person name="He G."/>
            <person name="Johnson J."/>
            <person name="Nolan M."/>
            <person name="Tritt A."/>
            <person name="Barry K.W."/>
            <person name="Grigoriev I.V."/>
            <person name="Nagy L.G."/>
            <person name="Hibbett D."/>
            <person name="Henrissat B."/>
            <person name="Matheny P.B."/>
            <person name="Labbe J."/>
            <person name="Martin F.M."/>
        </authorList>
    </citation>
    <scope>NUCLEOTIDE SEQUENCE</scope>
    <source>
        <strain evidence="1">HHB10654</strain>
    </source>
</reference>
<evidence type="ECO:0000313" key="2">
    <source>
        <dbReference type="Proteomes" id="UP000814140"/>
    </source>
</evidence>